<proteinExistence type="predicted"/>
<evidence type="ECO:0000313" key="1">
    <source>
        <dbReference type="EMBL" id="TFK75682.1"/>
    </source>
</evidence>
<evidence type="ECO:0000313" key="2">
    <source>
        <dbReference type="Proteomes" id="UP000308600"/>
    </source>
</evidence>
<keyword evidence="2" id="KW-1185">Reference proteome</keyword>
<protein>
    <submittedName>
        <fullName evidence="1">Uncharacterized protein</fullName>
    </submittedName>
</protein>
<name>A0ACD3BF95_9AGAR</name>
<gene>
    <name evidence="1" type="ORF">BDN72DRAFT_935593</name>
</gene>
<reference evidence="1 2" key="1">
    <citation type="journal article" date="2019" name="Nat. Ecol. Evol.">
        <title>Megaphylogeny resolves global patterns of mushroom evolution.</title>
        <authorList>
            <person name="Varga T."/>
            <person name="Krizsan K."/>
            <person name="Foldi C."/>
            <person name="Dima B."/>
            <person name="Sanchez-Garcia M."/>
            <person name="Sanchez-Ramirez S."/>
            <person name="Szollosi G.J."/>
            <person name="Szarkandi J.G."/>
            <person name="Papp V."/>
            <person name="Albert L."/>
            <person name="Andreopoulos W."/>
            <person name="Angelini C."/>
            <person name="Antonin V."/>
            <person name="Barry K.W."/>
            <person name="Bougher N.L."/>
            <person name="Buchanan P."/>
            <person name="Buyck B."/>
            <person name="Bense V."/>
            <person name="Catcheside P."/>
            <person name="Chovatia M."/>
            <person name="Cooper J."/>
            <person name="Damon W."/>
            <person name="Desjardin D."/>
            <person name="Finy P."/>
            <person name="Geml J."/>
            <person name="Haridas S."/>
            <person name="Hughes K."/>
            <person name="Justo A."/>
            <person name="Karasinski D."/>
            <person name="Kautmanova I."/>
            <person name="Kiss B."/>
            <person name="Kocsube S."/>
            <person name="Kotiranta H."/>
            <person name="LaButti K.M."/>
            <person name="Lechner B.E."/>
            <person name="Liimatainen K."/>
            <person name="Lipzen A."/>
            <person name="Lukacs Z."/>
            <person name="Mihaltcheva S."/>
            <person name="Morgado L.N."/>
            <person name="Niskanen T."/>
            <person name="Noordeloos M.E."/>
            <person name="Ohm R.A."/>
            <person name="Ortiz-Santana B."/>
            <person name="Ovrebo C."/>
            <person name="Racz N."/>
            <person name="Riley R."/>
            <person name="Savchenko A."/>
            <person name="Shiryaev A."/>
            <person name="Soop K."/>
            <person name="Spirin V."/>
            <person name="Szebenyi C."/>
            <person name="Tomsovsky M."/>
            <person name="Tulloss R.E."/>
            <person name="Uehling J."/>
            <person name="Grigoriev I.V."/>
            <person name="Vagvolgyi C."/>
            <person name="Papp T."/>
            <person name="Martin F.M."/>
            <person name="Miettinen O."/>
            <person name="Hibbett D.S."/>
            <person name="Nagy L.G."/>
        </authorList>
    </citation>
    <scope>NUCLEOTIDE SEQUENCE [LARGE SCALE GENOMIC DNA]</scope>
    <source>
        <strain evidence="1 2">NL-1719</strain>
    </source>
</reference>
<dbReference type="Proteomes" id="UP000308600">
    <property type="component" value="Unassembled WGS sequence"/>
</dbReference>
<accession>A0ACD3BF95</accession>
<sequence>MSAIFQSVVGLSGAQLQHAYEDHGVNIDVLQPFTPRSLAASKYRIQLTLFHLEKPNYLVTQRGQDFTVQSTSNPPRILTGLQLGNKRSNFTQPTVLGRPPASAPIVDAAPPTPLGLRTVYHARSEYGSEVAGVACNAILPLLCVVEPASYFIAGSGVRPPIGVHKIQAISLRTLRWDSCQRQDDAEDKHIQSYHCQNYTNLTEPNRHRLTKYTSSVSNHEVTDSVSANVLPPG</sequence>
<organism evidence="1 2">
    <name type="scientific">Pluteus cervinus</name>
    <dbReference type="NCBI Taxonomy" id="181527"/>
    <lineage>
        <taxon>Eukaryota</taxon>
        <taxon>Fungi</taxon>
        <taxon>Dikarya</taxon>
        <taxon>Basidiomycota</taxon>
        <taxon>Agaricomycotina</taxon>
        <taxon>Agaricomycetes</taxon>
        <taxon>Agaricomycetidae</taxon>
        <taxon>Agaricales</taxon>
        <taxon>Pluteineae</taxon>
        <taxon>Pluteaceae</taxon>
        <taxon>Pluteus</taxon>
    </lineage>
</organism>
<dbReference type="EMBL" id="ML208262">
    <property type="protein sequence ID" value="TFK75682.1"/>
    <property type="molecule type" value="Genomic_DNA"/>
</dbReference>